<feature type="compositionally biased region" description="Basic and acidic residues" evidence="5">
    <location>
        <begin position="549"/>
        <end position="566"/>
    </location>
</feature>
<proteinExistence type="inferred from homology"/>
<dbReference type="RefSeq" id="WP_281092996.1">
    <property type="nucleotide sequence ID" value="NZ_JARYZI010000002.1"/>
</dbReference>
<evidence type="ECO:0000259" key="6">
    <source>
        <dbReference type="Pfam" id="PF13476"/>
    </source>
</evidence>
<comment type="caution">
    <text evidence="7">The sequence shown here is derived from an EMBL/GenBank/DDBJ whole genome shotgun (WGS) entry which is preliminary data.</text>
</comment>
<dbReference type="Pfam" id="PF13476">
    <property type="entry name" value="AAA_23"/>
    <property type="match status" value="1"/>
</dbReference>
<feature type="domain" description="Rad50/SbcC-type AAA" evidence="6">
    <location>
        <begin position="5"/>
        <end position="247"/>
    </location>
</feature>
<dbReference type="EMBL" id="JARYZI010000002">
    <property type="protein sequence ID" value="MDH8677182.1"/>
    <property type="molecule type" value="Genomic_DNA"/>
</dbReference>
<accession>A0ABT6N9U3</accession>
<dbReference type="PANTHER" id="PTHR32114:SF2">
    <property type="entry name" value="ABC TRANSPORTER ABCH.3"/>
    <property type="match status" value="1"/>
</dbReference>
<keyword evidence="4" id="KW-0175">Coiled coil</keyword>
<feature type="coiled-coil region" evidence="4">
    <location>
        <begin position="776"/>
        <end position="807"/>
    </location>
</feature>
<feature type="coiled-coil region" evidence="4">
    <location>
        <begin position="603"/>
        <end position="637"/>
    </location>
</feature>
<feature type="region of interest" description="Disordered" evidence="5">
    <location>
        <begin position="541"/>
        <end position="566"/>
    </location>
</feature>
<dbReference type="PANTHER" id="PTHR32114">
    <property type="entry name" value="ABC TRANSPORTER ABCH.3"/>
    <property type="match status" value="1"/>
</dbReference>
<feature type="coiled-coil region" evidence="4">
    <location>
        <begin position="330"/>
        <end position="415"/>
    </location>
</feature>
<dbReference type="InterPro" id="IPR038729">
    <property type="entry name" value="Rad50/SbcC_AAA"/>
</dbReference>
<dbReference type="Pfam" id="PF13558">
    <property type="entry name" value="SbcC_Walker_B"/>
    <property type="match status" value="1"/>
</dbReference>
<gene>
    <name evidence="7" type="ORF">QE109_03425</name>
</gene>
<evidence type="ECO:0000313" key="7">
    <source>
        <dbReference type="EMBL" id="MDH8677182.1"/>
    </source>
</evidence>
<evidence type="ECO:0000256" key="5">
    <source>
        <dbReference type="SAM" id="MobiDB-lite"/>
    </source>
</evidence>
<comment type="subunit">
    <text evidence="2">Heterodimer of SbcC and SbcD.</text>
</comment>
<evidence type="ECO:0000313" key="8">
    <source>
        <dbReference type="Proteomes" id="UP001158045"/>
    </source>
</evidence>
<evidence type="ECO:0000256" key="1">
    <source>
        <dbReference type="ARBA" id="ARBA00006930"/>
    </source>
</evidence>
<protein>
    <recommendedName>
        <fullName evidence="3">Nuclease SbcCD subunit C</fullName>
    </recommendedName>
</protein>
<dbReference type="InterPro" id="IPR027417">
    <property type="entry name" value="P-loop_NTPase"/>
</dbReference>
<evidence type="ECO:0000256" key="4">
    <source>
        <dbReference type="SAM" id="Coils"/>
    </source>
</evidence>
<dbReference type="SUPFAM" id="SSF52540">
    <property type="entry name" value="P-loop containing nucleoside triphosphate hydrolases"/>
    <property type="match status" value="1"/>
</dbReference>
<sequence>MKPIKIIMSAFGPYADQVEIAFDKFGESGLFLVTGDTGAGKTTIFDAICFALFGENSGTTREGSMMRSDFAKPDTKTFVSLQFIYKDKRYTVERNPSYERPKLRSEGLTKELANASLICPDGRVVTGVAAVTAEIESILGINKNQFSQIAMIAQGDFLRLLLANNSERSAIFRKVFGTDLYERFQNELKQQTNQLKTEYDTHVRSIVQISSGIECDESSENFMVLTDLKANKSIHDYDAFTKLLSTIIETDKKQYKLTDDELELLRKGMEDLLLKIEKTKVDNEKLATLQKVEQAVQALLLLEDDIKIKETTVIEAEKALHNVKPVVDRMNSADEKVQETLARIEKLKLDIDRKTLETKELETLFNEAKGKESERQKLHIEIKRIEEDFSKYESLMQVKRELEKLTTEKNRISNAIEKNNHTKITLEQEKLVLQSENETLVTADKDLSEKKHLLEREDLVKESLQRLEVKNMKVMDLKSQHQALQSKFENINKIYLQKLDQYRDLEQLYFNEQAGILAEQLKENEPCQVCGSTVHPKLATKSKASPTRSELDETKHALESENEKVHQTTTEISKIASVLETLQSDFENEAVAMFGQNQVEKLVARIETEKQLNLKKVENLTQQIHLLETQVLKFIQNKEQVAKLTSEIETISATILNEEATLNKMNIDLAGLTTQIKTMESTLKYSALEEAKKERDLKAATLKTSTEHYEKAERRFNESKSSLDKDKAASEELEKSKVSEMKALDELHRLCNETLVSNGFGTLADYQSKLMNENSIKNLKVEITNYHEQLKEKNNEEKRLKQETKDIHYLETALLEDDMTMLKDKRSHFEKLKLALNSRITANLRIEKALTKEKREMEKVESNYLIHKNLSETANGDLLGKQKLAFERYIQAFYFARVLTEANKRFSYMTNGRFELIRKETAGDMRSQTGLEIDVLDNYTGKMRSVKSLSGGESFKASLALALGLSDLIQTHAGGVQMDTMFVDEGFGSLDSESLEQAIEVLNALTHSNRLVGIISHVSELKERIDRKILVKKGITGSEIEMV</sequence>
<feature type="region of interest" description="Disordered" evidence="5">
    <location>
        <begin position="708"/>
        <end position="735"/>
    </location>
</feature>
<keyword evidence="8" id="KW-1185">Reference proteome</keyword>
<evidence type="ECO:0000256" key="3">
    <source>
        <dbReference type="ARBA" id="ARBA00013368"/>
    </source>
</evidence>
<evidence type="ECO:0000256" key="2">
    <source>
        <dbReference type="ARBA" id="ARBA00011322"/>
    </source>
</evidence>
<dbReference type="Gene3D" id="3.40.50.300">
    <property type="entry name" value="P-loop containing nucleotide triphosphate hydrolases"/>
    <property type="match status" value="2"/>
</dbReference>
<name>A0ABT6N9U3_9FIRM</name>
<reference evidence="7 8" key="1">
    <citation type="submission" date="2023-04" db="EMBL/GenBank/DDBJ databases">
        <title>Fusibacter bizertensis strain WBS, isolated from littoral bottom sediments of the Arctic seas - biochemical and genomic analysis.</title>
        <authorList>
            <person name="Brioukhanov A.L."/>
        </authorList>
    </citation>
    <scope>NUCLEOTIDE SEQUENCE [LARGE SCALE GENOMIC DNA]</scope>
    <source>
        <strain evidence="7 8">WBS</strain>
    </source>
</reference>
<organism evidence="7 8">
    <name type="scientific">Fusibacter bizertensis</name>
    <dbReference type="NCBI Taxonomy" id="1488331"/>
    <lineage>
        <taxon>Bacteria</taxon>
        <taxon>Bacillati</taxon>
        <taxon>Bacillota</taxon>
        <taxon>Clostridia</taxon>
        <taxon>Eubacteriales</taxon>
        <taxon>Eubacteriales Family XII. Incertae Sedis</taxon>
        <taxon>Fusibacter</taxon>
    </lineage>
</organism>
<dbReference type="Proteomes" id="UP001158045">
    <property type="component" value="Unassembled WGS sequence"/>
</dbReference>
<comment type="similarity">
    <text evidence="1">Belongs to the SMC family. SbcC subfamily.</text>
</comment>